<dbReference type="RefSeq" id="WP_137637489.1">
    <property type="nucleotide sequence ID" value="NZ_BJDN01000009.1"/>
</dbReference>
<accession>A0ABW3ED40</accession>
<evidence type="ECO:0000313" key="2">
    <source>
        <dbReference type="EMBL" id="MFD0898223.1"/>
    </source>
</evidence>
<dbReference type="PANTHER" id="PTHR22916">
    <property type="entry name" value="GLYCOSYLTRANSFERASE"/>
    <property type="match status" value="1"/>
</dbReference>
<dbReference type="Pfam" id="PF00535">
    <property type="entry name" value="Glycos_transf_2"/>
    <property type="match status" value="1"/>
</dbReference>
<dbReference type="PANTHER" id="PTHR22916:SF3">
    <property type="entry name" value="UDP-GLCNAC:BETAGAL BETA-1,3-N-ACETYLGLUCOSAMINYLTRANSFERASE-LIKE PROTEIN 1"/>
    <property type="match status" value="1"/>
</dbReference>
<dbReference type="CDD" id="cd00761">
    <property type="entry name" value="Glyco_tranf_GTA_type"/>
    <property type="match status" value="1"/>
</dbReference>
<dbReference type="Proteomes" id="UP001597104">
    <property type="component" value="Unassembled WGS sequence"/>
</dbReference>
<dbReference type="Gene3D" id="3.90.550.10">
    <property type="entry name" value="Spore Coat Polysaccharide Biosynthesis Protein SpsA, Chain A"/>
    <property type="match status" value="1"/>
</dbReference>
<dbReference type="EMBL" id="JBHTIO010000045">
    <property type="protein sequence ID" value="MFD0898223.1"/>
    <property type="molecule type" value="Genomic_DNA"/>
</dbReference>
<dbReference type="InterPro" id="IPR001173">
    <property type="entry name" value="Glyco_trans_2-like"/>
</dbReference>
<evidence type="ECO:0000313" key="3">
    <source>
        <dbReference type="Proteomes" id="UP001597104"/>
    </source>
</evidence>
<comment type="caution">
    <text evidence="2">The sequence shown here is derived from an EMBL/GenBank/DDBJ whole genome shotgun (WGS) entry which is preliminary data.</text>
</comment>
<sequence>MKTVSIIIPFHSEPVYTVFNVLASINNQVGIDFEKVEVVLVNDGGPELPNGKDTFRLLKNLDIIYLRLREGHGPGPARQMGMNHAKGQYFMFMDADDQFHIDGALLDFFNLTDQNDYDLIAGKYMEQAKDINTGDLYYVFHNNNENYSIFSKWFNRNLIEHYHIRWANDLRVFEDTYFVGLAYEFAVNIKYIDAIGYTWLYNNRSTGRSTEKPGVSFDDQLHVWSRSRRYFLEAVQKYHPERVEDLFVNYVADIFYRQKKFEPVDPAEFTKENQRLLREFSSYWLPARSKIMQTIIDYNNKGTIYADLSNKDAVKFLFETEQSALSDQIYTQEGK</sequence>
<keyword evidence="3" id="KW-1185">Reference proteome</keyword>
<organism evidence="2 3">
    <name type="scientific">Loigolactobacillus binensis</name>
    <dbReference type="NCBI Taxonomy" id="2559922"/>
    <lineage>
        <taxon>Bacteria</taxon>
        <taxon>Bacillati</taxon>
        <taxon>Bacillota</taxon>
        <taxon>Bacilli</taxon>
        <taxon>Lactobacillales</taxon>
        <taxon>Lactobacillaceae</taxon>
        <taxon>Loigolactobacillus</taxon>
    </lineage>
</organism>
<evidence type="ECO:0000259" key="1">
    <source>
        <dbReference type="Pfam" id="PF00535"/>
    </source>
</evidence>
<reference evidence="3" key="1">
    <citation type="journal article" date="2019" name="Int. J. Syst. Evol. Microbiol.">
        <title>The Global Catalogue of Microorganisms (GCM) 10K type strain sequencing project: providing services to taxonomists for standard genome sequencing and annotation.</title>
        <authorList>
            <consortium name="The Broad Institute Genomics Platform"/>
            <consortium name="The Broad Institute Genome Sequencing Center for Infectious Disease"/>
            <person name="Wu L."/>
            <person name="Ma J."/>
        </authorList>
    </citation>
    <scope>NUCLEOTIDE SEQUENCE [LARGE SCALE GENOMIC DNA]</scope>
    <source>
        <strain evidence="3">CCM 8925</strain>
    </source>
</reference>
<proteinExistence type="predicted"/>
<gene>
    <name evidence="2" type="ORF">ACFQZ7_10855</name>
</gene>
<protein>
    <submittedName>
        <fullName evidence="2">Glycosyltransferase family 2 protein</fullName>
    </submittedName>
</protein>
<feature type="domain" description="Glycosyltransferase 2-like" evidence="1">
    <location>
        <begin position="5"/>
        <end position="147"/>
    </location>
</feature>
<name>A0ABW3ED40_9LACO</name>
<dbReference type="SUPFAM" id="SSF53448">
    <property type="entry name" value="Nucleotide-diphospho-sugar transferases"/>
    <property type="match status" value="1"/>
</dbReference>
<dbReference type="InterPro" id="IPR029044">
    <property type="entry name" value="Nucleotide-diphossugar_trans"/>
</dbReference>